<reference evidence="2" key="1">
    <citation type="submission" date="2005-09" db="EMBL/GenBank/DDBJ databases">
        <authorList>
            <person name="Mural R.J."/>
            <person name="Li P.W."/>
            <person name="Adams M.D."/>
            <person name="Amanatides P.G."/>
            <person name="Baden-Tillson H."/>
            <person name="Barnstead M."/>
            <person name="Chin S.H."/>
            <person name="Dew I."/>
            <person name="Evans C.A."/>
            <person name="Ferriera S."/>
            <person name="Flanigan M."/>
            <person name="Fosler C."/>
            <person name="Glodek A."/>
            <person name="Gu Z."/>
            <person name="Holt R.A."/>
            <person name="Jennings D."/>
            <person name="Kraft C.L."/>
            <person name="Lu F."/>
            <person name="Nguyen T."/>
            <person name="Nusskern D.R."/>
            <person name="Pfannkoch C.M."/>
            <person name="Sitter C."/>
            <person name="Sutton G.G."/>
            <person name="Venter J.C."/>
            <person name="Wang Z."/>
            <person name="Woodage T."/>
            <person name="Zheng X.H."/>
            <person name="Zhong F."/>
        </authorList>
    </citation>
    <scope>NUCLEOTIDE SEQUENCE [LARGE SCALE GENOMIC DNA]</scope>
    <source>
        <strain>BN</strain>
        <strain evidence="2">Sprague-Dawley</strain>
    </source>
</reference>
<protein>
    <submittedName>
        <fullName evidence="1">RCG24818</fullName>
    </submittedName>
</protein>
<evidence type="ECO:0000313" key="2">
    <source>
        <dbReference type="Proteomes" id="UP000234681"/>
    </source>
</evidence>
<organism evidence="1 2">
    <name type="scientific">Rattus norvegicus</name>
    <name type="common">Rat</name>
    <dbReference type="NCBI Taxonomy" id="10116"/>
    <lineage>
        <taxon>Eukaryota</taxon>
        <taxon>Metazoa</taxon>
        <taxon>Chordata</taxon>
        <taxon>Craniata</taxon>
        <taxon>Vertebrata</taxon>
        <taxon>Euteleostomi</taxon>
        <taxon>Mammalia</taxon>
        <taxon>Eutheria</taxon>
        <taxon>Euarchontoglires</taxon>
        <taxon>Glires</taxon>
        <taxon>Rodentia</taxon>
        <taxon>Myomorpha</taxon>
        <taxon>Muroidea</taxon>
        <taxon>Muridae</taxon>
        <taxon>Murinae</taxon>
        <taxon>Rattus</taxon>
    </lineage>
</organism>
<accession>A6JBI5</accession>
<dbReference type="EMBL" id="CH473980">
    <property type="protein sequence ID" value="EDM08362.1"/>
    <property type="molecule type" value="Genomic_DNA"/>
</dbReference>
<evidence type="ECO:0000313" key="1">
    <source>
        <dbReference type="EMBL" id="EDM08362.1"/>
    </source>
</evidence>
<gene>
    <name evidence="1" type="ORF">rCG_24818</name>
</gene>
<dbReference type="Proteomes" id="UP000234681">
    <property type="component" value="Chromosome 1"/>
</dbReference>
<dbReference type="AlphaFoldDB" id="A6JBI5"/>
<sequence>MEKRTWVGCSQQLQCRMDPEEEFKHQQNLCNHILYIIHPHGHK</sequence>
<proteinExistence type="predicted"/>
<name>A6JBI5_RAT</name>